<evidence type="ECO:0000313" key="3">
    <source>
        <dbReference type="Proteomes" id="UP000438429"/>
    </source>
</evidence>
<accession>A0A6A4SNI9</accession>
<organism evidence="2 3">
    <name type="scientific">Scophthalmus maximus</name>
    <name type="common">Turbot</name>
    <name type="synonym">Psetta maxima</name>
    <dbReference type="NCBI Taxonomy" id="52904"/>
    <lineage>
        <taxon>Eukaryota</taxon>
        <taxon>Metazoa</taxon>
        <taxon>Chordata</taxon>
        <taxon>Craniata</taxon>
        <taxon>Vertebrata</taxon>
        <taxon>Euteleostomi</taxon>
        <taxon>Actinopterygii</taxon>
        <taxon>Neopterygii</taxon>
        <taxon>Teleostei</taxon>
        <taxon>Neoteleostei</taxon>
        <taxon>Acanthomorphata</taxon>
        <taxon>Carangaria</taxon>
        <taxon>Pleuronectiformes</taxon>
        <taxon>Pleuronectoidei</taxon>
        <taxon>Scophthalmidae</taxon>
        <taxon>Scophthalmus</taxon>
    </lineage>
</organism>
<reference evidence="2 3" key="1">
    <citation type="submission" date="2019-06" db="EMBL/GenBank/DDBJ databases">
        <title>Draft genomes of female and male turbot (Scophthalmus maximus).</title>
        <authorList>
            <person name="Xu H."/>
            <person name="Xu X.-W."/>
            <person name="Shao C."/>
            <person name="Chen S."/>
        </authorList>
    </citation>
    <scope>NUCLEOTIDE SEQUENCE [LARGE SCALE GENOMIC DNA]</scope>
    <source>
        <strain evidence="2">Ysfricsl-2016a</strain>
        <tissue evidence="2">Blood</tissue>
    </source>
</reference>
<dbReference type="Proteomes" id="UP000438429">
    <property type="component" value="Unassembled WGS sequence"/>
</dbReference>
<sequence>MAQSQGPINGLDLMHDSPQLQTCEEPVELVFICFNIVSIFSSRPAADNRPEESVPLTRRYNRSLVDAFLIFMDILPHCGIAVRKLPKCLILIIFCSSSPSSGQTWKSRTQRKTDRSRKEPIYFTTASCDLARFHVPENISTVVRKSPDQDLNNNDYLEETNETNQSCMFTTETPSEGLRGVACSNVCVNTSLTNKLEWSASRSSVGRADLCGSTTGTWNSFRSAAAADVPVPGCQHRRNEGERTFSTTEPVINNRLNDCTAITPLLVKDVGLMSGSNVDGVKESGRCHNRTSVSLRLRLSPGRRRGSDCPVVWLTTDPSFKSPGAAAGTISHHERPRPPGSQNPNERTEAECRRVSESSYDSWCQSPSVNLLVCSASVLVSRRT</sequence>
<comment type="caution">
    <text evidence="2">The sequence shown here is derived from an EMBL/GenBank/DDBJ whole genome shotgun (WGS) entry which is preliminary data.</text>
</comment>
<feature type="region of interest" description="Disordered" evidence="1">
    <location>
        <begin position="320"/>
        <end position="349"/>
    </location>
</feature>
<dbReference type="EMBL" id="VEVO01000011">
    <property type="protein sequence ID" value="KAF0035553.1"/>
    <property type="molecule type" value="Genomic_DNA"/>
</dbReference>
<protein>
    <submittedName>
        <fullName evidence="2">Uncharacterized protein</fullName>
    </submittedName>
</protein>
<evidence type="ECO:0000256" key="1">
    <source>
        <dbReference type="SAM" id="MobiDB-lite"/>
    </source>
</evidence>
<gene>
    <name evidence="2" type="ORF">F2P81_013311</name>
</gene>
<proteinExistence type="predicted"/>
<evidence type="ECO:0000313" key="2">
    <source>
        <dbReference type="EMBL" id="KAF0035553.1"/>
    </source>
</evidence>
<dbReference type="AlphaFoldDB" id="A0A6A4SNI9"/>
<name>A0A6A4SNI9_SCOMX</name>